<dbReference type="Pfam" id="PF01541">
    <property type="entry name" value="GIY-YIG"/>
    <property type="match status" value="1"/>
</dbReference>
<gene>
    <name evidence="3" type="ORF">COU10_01990</name>
</gene>
<evidence type="ECO:0000313" key="3">
    <source>
        <dbReference type="EMBL" id="PIR87903.1"/>
    </source>
</evidence>
<feature type="domain" description="GIY-YIG" evidence="2">
    <location>
        <begin position="1"/>
        <end position="76"/>
    </location>
</feature>
<dbReference type="AlphaFoldDB" id="A0A2H0UND2"/>
<evidence type="ECO:0000313" key="4">
    <source>
        <dbReference type="Proteomes" id="UP000230903"/>
    </source>
</evidence>
<evidence type="ECO:0000259" key="2">
    <source>
        <dbReference type="PROSITE" id="PS50164"/>
    </source>
</evidence>
<dbReference type="Gene3D" id="3.40.1440.10">
    <property type="entry name" value="GIY-YIG endonuclease"/>
    <property type="match status" value="1"/>
</dbReference>
<dbReference type="SUPFAM" id="SSF82771">
    <property type="entry name" value="GIY-YIG endonuclease"/>
    <property type="match status" value="1"/>
</dbReference>
<dbReference type="PROSITE" id="PS50164">
    <property type="entry name" value="GIY_YIG"/>
    <property type="match status" value="1"/>
</dbReference>
<comment type="caution">
    <text evidence="3">The sequence shown here is derived from an EMBL/GenBank/DDBJ whole genome shotgun (WGS) entry which is preliminary data.</text>
</comment>
<dbReference type="InterPro" id="IPR035901">
    <property type="entry name" value="GIY-YIG_endonuc_sf"/>
</dbReference>
<accession>A0A2H0UND2</accession>
<dbReference type="EMBL" id="PFBC01000033">
    <property type="protein sequence ID" value="PIR87903.1"/>
    <property type="molecule type" value="Genomic_DNA"/>
</dbReference>
<evidence type="ECO:0000256" key="1">
    <source>
        <dbReference type="ARBA" id="ARBA00007435"/>
    </source>
</evidence>
<organism evidence="3 4">
    <name type="scientific">Candidatus Harrisonbacteria bacterium CG10_big_fil_rev_8_21_14_0_10_45_28</name>
    <dbReference type="NCBI Taxonomy" id="1974586"/>
    <lineage>
        <taxon>Bacteria</taxon>
        <taxon>Candidatus Harrisoniibacteriota</taxon>
    </lineage>
</organism>
<name>A0A2H0UND2_9BACT</name>
<dbReference type="Proteomes" id="UP000230903">
    <property type="component" value="Unassembled WGS sequence"/>
</dbReference>
<dbReference type="CDD" id="cd10449">
    <property type="entry name" value="GIY-YIG_SLX1_like"/>
    <property type="match status" value="1"/>
</dbReference>
<dbReference type="PANTHER" id="PTHR34477">
    <property type="entry name" value="UPF0213 PROTEIN YHBQ"/>
    <property type="match status" value="1"/>
</dbReference>
<dbReference type="InterPro" id="IPR050190">
    <property type="entry name" value="UPF0213_domain"/>
</dbReference>
<dbReference type="InterPro" id="IPR000305">
    <property type="entry name" value="GIY-YIG_endonuc"/>
</dbReference>
<dbReference type="PANTHER" id="PTHR34477:SF5">
    <property type="entry name" value="BSL5627 PROTEIN"/>
    <property type="match status" value="1"/>
</dbReference>
<sequence>MFYFVYVLFSHKDKGLYTGFTDNLKRRIKEHNQRLVESTKNRTPLELIYFEGYKDKRTALKREEYLKTGWGRNYLKKILDNYQK</sequence>
<reference evidence="4" key="1">
    <citation type="submission" date="2017-09" db="EMBL/GenBank/DDBJ databases">
        <title>Depth-based differentiation of microbial function through sediment-hosted aquifers and enrichment of novel symbionts in the deep terrestrial subsurface.</title>
        <authorList>
            <person name="Probst A.J."/>
            <person name="Ladd B."/>
            <person name="Jarett J.K."/>
            <person name="Geller-Mcgrath D.E."/>
            <person name="Sieber C.M.K."/>
            <person name="Emerson J.B."/>
            <person name="Anantharaman K."/>
            <person name="Thomas B.C."/>
            <person name="Malmstrom R."/>
            <person name="Stieglmeier M."/>
            <person name="Klingl A."/>
            <person name="Woyke T."/>
            <person name="Ryan C.M."/>
            <person name="Banfield J.F."/>
        </authorList>
    </citation>
    <scope>NUCLEOTIDE SEQUENCE [LARGE SCALE GENOMIC DNA]</scope>
</reference>
<comment type="similarity">
    <text evidence="1">Belongs to the UPF0213 family.</text>
</comment>
<protein>
    <submittedName>
        <fullName evidence="3">Excinuclease ABC subunit C</fullName>
    </submittedName>
</protein>
<proteinExistence type="inferred from homology"/>